<keyword evidence="1" id="KW-1185">Reference proteome</keyword>
<reference evidence="2" key="1">
    <citation type="submission" date="2022-11" db="UniProtKB">
        <authorList>
            <consortium name="WormBaseParasite"/>
        </authorList>
    </citation>
    <scope>IDENTIFICATION</scope>
</reference>
<dbReference type="WBParaSite" id="ACRNAN_scaffold1505.g21997.t1">
    <property type="protein sequence ID" value="ACRNAN_scaffold1505.g21997.t1"/>
    <property type="gene ID" value="ACRNAN_scaffold1505.g21997"/>
</dbReference>
<accession>A0A914CW53</accession>
<dbReference type="Proteomes" id="UP000887540">
    <property type="component" value="Unplaced"/>
</dbReference>
<name>A0A914CW53_9BILA</name>
<organism evidence="1 2">
    <name type="scientific">Acrobeloides nanus</name>
    <dbReference type="NCBI Taxonomy" id="290746"/>
    <lineage>
        <taxon>Eukaryota</taxon>
        <taxon>Metazoa</taxon>
        <taxon>Ecdysozoa</taxon>
        <taxon>Nematoda</taxon>
        <taxon>Chromadorea</taxon>
        <taxon>Rhabditida</taxon>
        <taxon>Tylenchina</taxon>
        <taxon>Cephalobomorpha</taxon>
        <taxon>Cephaloboidea</taxon>
        <taxon>Cephalobidae</taxon>
        <taxon>Acrobeloides</taxon>
    </lineage>
</organism>
<evidence type="ECO:0000313" key="2">
    <source>
        <dbReference type="WBParaSite" id="ACRNAN_scaffold1505.g21997.t1"/>
    </source>
</evidence>
<sequence length="78" mass="8968">MIMLLKPYRKAIMDVIKLNVVNRIFNGMQPNVQEVHQRPASVAQFAPAKLEIQLVKQVDGKVSNKNGQRQEMFAENKF</sequence>
<dbReference type="AlphaFoldDB" id="A0A914CW53"/>
<proteinExistence type="predicted"/>
<evidence type="ECO:0000313" key="1">
    <source>
        <dbReference type="Proteomes" id="UP000887540"/>
    </source>
</evidence>
<protein>
    <submittedName>
        <fullName evidence="2">Uncharacterized protein</fullName>
    </submittedName>
</protein>